<name>A0A0H3CLA8_ENTCC</name>
<dbReference type="PATRIC" id="fig|716541.4.peg.2005"/>
<sequence length="41" mass="4853">MDSCFNEMQYIQNMNISLNLKKQSNTLRCKTQYQCSAIFTI</sequence>
<dbReference type="KEGG" id="enc:ECL_01800"/>
<evidence type="ECO:0000313" key="2">
    <source>
        <dbReference type="Proteomes" id="UP000002363"/>
    </source>
</evidence>
<proteinExistence type="predicted"/>
<evidence type="ECO:0000313" key="1">
    <source>
        <dbReference type="EMBL" id="ADF61358.1"/>
    </source>
</evidence>
<dbReference type="Proteomes" id="UP000002363">
    <property type="component" value="Chromosome"/>
</dbReference>
<organism evidence="1 2">
    <name type="scientific">Enterobacter cloacae subsp. cloacae (strain ATCC 13047 / DSM 30054 / NBRC 13535 / NCTC 10005 / WDCM 00083 / NCDC 279-56)</name>
    <dbReference type="NCBI Taxonomy" id="716541"/>
    <lineage>
        <taxon>Bacteria</taxon>
        <taxon>Pseudomonadati</taxon>
        <taxon>Pseudomonadota</taxon>
        <taxon>Gammaproteobacteria</taxon>
        <taxon>Enterobacterales</taxon>
        <taxon>Enterobacteriaceae</taxon>
        <taxon>Enterobacter</taxon>
        <taxon>Enterobacter cloacae complex</taxon>
    </lineage>
</organism>
<protein>
    <submittedName>
        <fullName evidence="1">Uncharacterized protein</fullName>
    </submittedName>
</protein>
<dbReference type="AlphaFoldDB" id="A0A0H3CLA8"/>
<gene>
    <name evidence="1" type="ordered locus">ECL_01800</name>
</gene>
<keyword evidence="2" id="KW-1185">Reference proteome</keyword>
<dbReference type="EMBL" id="CP001918">
    <property type="protein sequence ID" value="ADF61358.1"/>
    <property type="molecule type" value="Genomic_DNA"/>
</dbReference>
<dbReference type="EnsemblBacteria" id="ADF61358">
    <property type="protein sequence ID" value="ADF61358"/>
    <property type="gene ID" value="ECL_01800"/>
</dbReference>
<accession>A0A0H3CLA8</accession>
<dbReference type="HOGENOM" id="CLU_3269462_0_0_6"/>
<reference evidence="1 2" key="1">
    <citation type="journal article" date="2010" name="J. Bacteriol.">
        <title>Complete genome sequence of Enterobacter cloacae subsp. cloacae type strain ATCC 13047.</title>
        <authorList>
            <person name="Ren Y."/>
            <person name="Ren Y."/>
            <person name="Zhou Z."/>
            <person name="Guo X."/>
            <person name="Li Y."/>
            <person name="Feng L."/>
            <person name="Wang L."/>
        </authorList>
    </citation>
    <scope>NUCLEOTIDE SEQUENCE [LARGE SCALE GENOMIC DNA]</scope>
    <source>
        <strain evidence="2">ATCC 13047 / DSM 30054 / NBRC 13535 / NCTC 10005 / WDCM 00083 / NCDC 279-56</strain>
    </source>
</reference>